<dbReference type="EMBL" id="VTEQ01000005">
    <property type="protein sequence ID" value="TYS52576.1"/>
    <property type="molecule type" value="Genomic_DNA"/>
</dbReference>
<dbReference type="Proteomes" id="UP000322997">
    <property type="component" value="Unassembled WGS sequence"/>
</dbReference>
<evidence type="ECO:0000256" key="5">
    <source>
        <dbReference type="NCBIfam" id="TIGR02228"/>
    </source>
</evidence>
<name>A0A5D4RS33_9BACI</name>
<accession>A0A5D4RS33</accession>
<dbReference type="PANTHER" id="PTHR10806">
    <property type="entry name" value="SIGNAL PEPTIDASE COMPLEX CATALYTIC SUBUNIT SEC11"/>
    <property type="match status" value="1"/>
</dbReference>
<evidence type="ECO:0000313" key="8">
    <source>
        <dbReference type="Proteomes" id="UP000322997"/>
    </source>
</evidence>
<comment type="caution">
    <text evidence="7">The sequence shown here is derived from an EMBL/GenBank/DDBJ whole genome shotgun (WGS) entry which is preliminary data.</text>
</comment>
<dbReference type="GO" id="GO:0004252">
    <property type="term" value="F:serine-type endopeptidase activity"/>
    <property type="evidence" value="ECO:0007669"/>
    <property type="project" value="UniProtKB-UniRule"/>
</dbReference>
<dbReference type="PANTHER" id="PTHR10806:SF6">
    <property type="entry name" value="SIGNAL PEPTIDASE COMPLEX CATALYTIC SUBUNIT SEC11"/>
    <property type="match status" value="1"/>
</dbReference>
<evidence type="ECO:0000313" key="7">
    <source>
        <dbReference type="EMBL" id="TYS52576.1"/>
    </source>
</evidence>
<keyword evidence="2 6" id="KW-0812">Transmembrane</keyword>
<dbReference type="NCBIfam" id="NF046067">
    <property type="entry name" value="SigPepSipWBacil"/>
    <property type="match status" value="1"/>
</dbReference>
<dbReference type="RefSeq" id="WP_148985821.1">
    <property type="nucleotide sequence ID" value="NZ_JBNILK010000005.1"/>
</dbReference>
<dbReference type="GO" id="GO:0009003">
    <property type="term" value="F:signal peptidase activity"/>
    <property type="evidence" value="ECO:0007669"/>
    <property type="project" value="UniProtKB-EC"/>
</dbReference>
<sequence length="186" mass="20397">MKKVMKFASVSITTVLYIVLVAMIFVVISSKASGGEPNFFGYQIKTVLSGSMEPGIKTGSIITVKPGGDMERFEKGDVITFKQDENILITHRITEVMSSEAGILYKTKGDNNQAADMEPVLPANVVAEYEGFTIPFIGYFMSFMDSKNGALMLIIPGVLLVLYSAFTIWRALSQVEITTKKEKVSS</sequence>
<reference evidence="7 8" key="1">
    <citation type="submission" date="2019-08" db="EMBL/GenBank/DDBJ databases">
        <title>Bacillus genomes from the desert of Cuatro Cienegas, Coahuila.</title>
        <authorList>
            <person name="Olmedo-Alvarez G."/>
        </authorList>
    </citation>
    <scope>NUCLEOTIDE SEQUENCE [LARGE SCALE GENOMIC DNA]</scope>
    <source>
        <strain evidence="7 8">CH108_3D</strain>
    </source>
</reference>
<evidence type="ECO:0000256" key="1">
    <source>
        <dbReference type="ARBA" id="ARBA00004370"/>
    </source>
</evidence>
<dbReference type="EC" id="3.4.21.89" evidence="5"/>
<dbReference type="GO" id="GO:0016020">
    <property type="term" value="C:membrane"/>
    <property type="evidence" value="ECO:0007669"/>
    <property type="project" value="UniProtKB-SubCell"/>
</dbReference>
<evidence type="ECO:0000256" key="4">
    <source>
        <dbReference type="ARBA" id="ARBA00023136"/>
    </source>
</evidence>
<dbReference type="InterPro" id="IPR019533">
    <property type="entry name" value="Peptidase_S26"/>
</dbReference>
<dbReference type="InterPro" id="IPR001733">
    <property type="entry name" value="Peptidase_S26B"/>
</dbReference>
<evidence type="ECO:0000256" key="2">
    <source>
        <dbReference type="ARBA" id="ARBA00022692"/>
    </source>
</evidence>
<evidence type="ECO:0000256" key="6">
    <source>
        <dbReference type="SAM" id="Phobius"/>
    </source>
</evidence>
<protein>
    <recommendedName>
        <fullName evidence="5">Signal peptidase I</fullName>
        <ecNumber evidence="5">3.4.21.89</ecNumber>
    </recommendedName>
</protein>
<feature type="transmembrane region" description="Helical" evidence="6">
    <location>
        <begin position="7"/>
        <end position="28"/>
    </location>
</feature>
<dbReference type="PRINTS" id="PR00728">
    <property type="entry name" value="SIGNALPTASE"/>
</dbReference>
<keyword evidence="7" id="KW-0378">Hydrolase</keyword>
<keyword evidence="3 6" id="KW-1133">Transmembrane helix</keyword>
<evidence type="ECO:0000256" key="3">
    <source>
        <dbReference type="ARBA" id="ARBA00022989"/>
    </source>
</evidence>
<dbReference type="InterPro" id="IPR036286">
    <property type="entry name" value="LexA/Signal_pep-like_sf"/>
</dbReference>
<comment type="subcellular location">
    <subcellularLocation>
        <location evidence="1">Membrane</location>
    </subcellularLocation>
</comment>
<proteinExistence type="predicted"/>
<dbReference type="SUPFAM" id="SSF51306">
    <property type="entry name" value="LexA/Signal peptidase"/>
    <property type="match status" value="1"/>
</dbReference>
<feature type="transmembrane region" description="Helical" evidence="6">
    <location>
        <begin position="150"/>
        <end position="172"/>
    </location>
</feature>
<dbReference type="CDD" id="cd06530">
    <property type="entry name" value="S26_SPase_I"/>
    <property type="match status" value="1"/>
</dbReference>
<keyword evidence="4 6" id="KW-0472">Membrane</keyword>
<dbReference type="NCBIfam" id="TIGR02228">
    <property type="entry name" value="sigpep_I_arch"/>
    <property type="match status" value="1"/>
</dbReference>
<gene>
    <name evidence="7" type="ORF">FZC83_17270</name>
</gene>
<dbReference type="GO" id="GO:0006465">
    <property type="term" value="P:signal peptide processing"/>
    <property type="evidence" value="ECO:0007669"/>
    <property type="project" value="UniProtKB-UniRule"/>
</dbReference>
<dbReference type="AlphaFoldDB" id="A0A5D4RS33"/>
<organism evidence="7 8">
    <name type="scientific">Rossellomorea marisflavi</name>
    <dbReference type="NCBI Taxonomy" id="189381"/>
    <lineage>
        <taxon>Bacteria</taxon>
        <taxon>Bacillati</taxon>
        <taxon>Bacillota</taxon>
        <taxon>Bacilli</taxon>
        <taxon>Bacillales</taxon>
        <taxon>Bacillaceae</taxon>
        <taxon>Rossellomorea</taxon>
    </lineage>
</organism>